<dbReference type="STRING" id="658196.A0A397TJX8"/>
<evidence type="ECO:0000256" key="1">
    <source>
        <dbReference type="ARBA" id="ARBA00022553"/>
    </source>
</evidence>
<feature type="transmembrane region" description="Helical" evidence="5">
    <location>
        <begin position="199"/>
        <end position="217"/>
    </location>
</feature>
<accession>A0A397TJX8</accession>
<feature type="compositionally biased region" description="Polar residues" evidence="4">
    <location>
        <begin position="1336"/>
        <end position="1345"/>
    </location>
</feature>
<feature type="compositionally biased region" description="Low complexity" evidence="4">
    <location>
        <begin position="1220"/>
        <end position="1232"/>
    </location>
</feature>
<evidence type="ECO:0000256" key="5">
    <source>
        <dbReference type="SAM" id="Phobius"/>
    </source>
</evidence>
<dbReference type="Proteomes" id="UP000265703">
    <property type="component" value="Unassembled WGS sequence"/>
</dbReference>
<sequence length="1357" mass="147745">MAKETQSKKDTIHCNGNNIQLSQDTGIPLTPPISTNAKATKVLKTENSTESNEIKNINKDKNSLQDDASSLISRNNNISQNESSESSEDEEYETPSKEPYEDKYIKLTTIDALDFLTDTDKPDAIFSDGVLSVIRKTTYLVLVFYLLFSVLAVLFSRSLEFFDLSKFYALCSLIWVYYLYRLNSSSLSLKETINAAKKIASGIAVIQSIYLFIRIANNVEADLVGRNPLLPLLFSVMNIIFLVFLDEFFSAYQKENCIKQALLKEERDNSQQSVYKAIDRFSERKGVYLRTISAQLRQTTDMAMDTLRQLSPPHFLSKPREQLSACSISFPTASINAIHNVLKDINYISTHLGTLSLLLFSEQNNQETSQIKREFDIGEIIQHVGDVLAGDACNAKVELVIYHVEYGLNHLNVIGDEAAFRHSLLDLLKCIIDGASPGDCVELGLQIRSSGESESHGSLSEKERTINPGDKVTCTIEITHNAGVIGPKESKRNNIFPNANLTHKILSFLGAKLKVGDGLEITIDLEAGSPIAPPNAPNIIDRRYPHSRITGEPSIEELIKTSQNMRGQRVALHATSKSYFAKHITSCLTTWGTDISHVPIGGEDEFETPCSETTSPLEPETNPLLDVASEKHKNHDEQSLNANLPPTFIIIDDDIDTLKQQLTQLRKAPFQLNAMTARPKRQGQAPNLSSQTIAVIHFTSLANYKSVKDAVQYIISPATGSFSLPQVLVIPKPAGPRRFLTALHTTINRIVVDPVYMPIATSPMSPGQQLSNGMGNNGMDPNTNPLDSVGSAKVTESPGNYFSNMYHSSAQVGSTRQNTNNSSPLSPRSGPGGGLLVIPKNNLSSRNSDGQGKMIKSVGSNSPGRNGTPFQNNGPLSPVEAGKGARTQTNGSSSAAIGTSSSCNPIQSVSSPPPPSPSMQNQPPAQQPRVSNKHSTKTRSKNKTNADTVIPPVNVLIVEDNPINQAILSTFMKKKKIKYECASNGQEAVDKWQKGGFHLVLMDIQLPVMDGIEATKKIRSLEKSQKIGAFPSTPSSSTPTSASSSVSSTPISTPMIQTPPSTPDLGLIPVIIVALTASSLSSDRTNALAAGCNDFLTKPVSLVWLERKIQEWGCMQALIDFDGWRRWKRDGEEAKKEKRESITNTVCPAGNKSKASELGESKIKLSKHLKHETSENNNNDNMTKSSIKTTISRSTSLTNSFDNEVNTSTNQKDTLQRPLSSTISSPKSESIKVSPVGVVSSTQSPPPIVIKPSTPQSNRESVTEPNTESNKTNNISPKICPISAANNMKNNLISNNSLTITTNSPISSTVTNESTSQPSTPLSVSAPQKVVRKRGNTVSSITGVNMNVDDKNGNSLK</sequence>
<feature type="compositionally biased region" description="Basic residues" evidence="4">
    <location>
        <begin position="931"/>
        <end position="942"/>
    </location>
</feature>
<evidence type="ECO:0000259" key="6">
    <source>
        <dbReference type="PROSITE" id="PS50110"/>
    </source>
</evidence>
<feature type="compositionally biased region" description="Basic and acidic residues" evidence="4">
    <location>
        <begin position="1348"/>
        <end position="1357"/>
    </location>
</feature>
<name>A0A397TJX8_9GLOM</name>
<feature type="transmembrane region" description="Helical" evidence="5">
    <location>
        <begin position="137"/>
        <end position="155"/>
    </location>
</feature>
<protein>
    <recommendedName>
        <fullName evidence="6">Response regulatory domain-containing protein</fullName>
    </recommendedName>
</protein>
<dbReference type="PROSITE" id="PS50110">
    <property type="entry name" value="RESPONSE_REGULATORY"/>
    <property type="match status" value="1"/>
</dbReference>
<dbReference type="InterPro" id="IPR011006">
    <property type="entry name" value="CheY-like_superfamily"/>
</dbReference>
<feature type="domain" description="Response regulatory" evidence="6">
    <location>
        <begin position="954"/>
        <end position="1113"/>
    </location>
</feature>
<feature type="compositionally biased region" description="Low complexity" evidence="4">
    <location>
        <begin position="891"/>
        <end position="910"/>
    </location>
</feature>
<evidence type="ECO:0000256" key="4">
    <source>
        <dbReference type="SAM" id="MobiDB-lite"/>
    </source>
</evidence>
<dbReference type="FunFam" id="3.40.50.2300:FF:000146">
    <property type="entry name" value="Putative two-component response regulator SSK1p"/>
    <property type="match status" value="1"/>
</dbReference>
<keyword evidence="2" id="KW-0902">Two-component regulatory system</keyword>
<dbReference type="Gene3D" id="3.40.50.2300">
    <property type="match status" value="1"/>
</dbReference>
<keyword evidence="8" id="KW-1185">Reference proteome</keyword>
<feature type="region of interest" description="Disordered" evidence="4">
    <location>
        <begin position="1025"/>
        <end position="1059"/>
    </location>
</feature>
<feature type="compositionally biased region" description="Low complexity" evidence="4">
    <location>
        <begin position="1031"/>
        <end position="1054"/>
    </location>
</feature>
<feature type="compositionally biased region" description="Polar residues" evidence="4">
    <location>
        <begin position="841"/>
        <end position="850"/>
    </location>
</feature>
<dbReference type="SUPFAM" id="SSF52172">
    <property type="entry name" value="CheY-like"/>
    <property type="match status" value="1"/>
</dbReference>
<proteinExistence type="predicted"/>
<feature type="compositionally biased region" description="Basic and acidic residues" evidence="4">
    <location>
        <begin position="1"/>
        <end position="12"/>
    </location>
</feature>
<dbReference type="SMART" id="SM00448">
    <property type="entry name" value="REC"/>
    <property type="match status" value="1"/>
</dbReference>
<feature type="compositionally biased region" description="Polar residues" evidence="4">
    <location>
        <begin position="1306"/>
        <end position="1326"/>
    </location>
</feature>
<keyword evidence="1 3" id="KW-0597">Phosphoprotein</keyword>
<feature type="region of interest" description="Disordered" evidence="4">
    <location>
        <begin position="73"/>
        <end position="98"/>
    </location>
</feature>
<dbReference type="PANTHER" id="PTHR45339:SF1">
    <property type="entry name" value="HYBRID SIGNAL TRANSDUCTION HISTIDINE KINASE J"/>
    <property type="match status" value="1"/>
</dbReference>
<feature type="compositionally biased region" description="Polar residues" evidence="4">
    <location>
        <begin position="1253"/>
        <end position="1276"/>
    </location>
</feature>
<keyword evidence="5" id="KW-0472">Membrane</keyword>
<feature type="compositionally biased region" description="Polar residues" evidence="4">
    <location>
        <begin position="858"/>
        <end position="875"/>
    </location>
</feature>
<feature type="compositionally biased region" description="Low complexity" evidence="4">
    <location>
        <begin position="73"/>
        <end position="84"/>
    </location>
</feature>
<feature type="compositionally biased region" description="Polar residues" evidence="4">
    <location>
        <begin position="764"/>
        <end position="786"/>
    </location>
</feature>
<dbReference type="InterPro" id="IPR001789">
    <property type="entry name" value="Sig_transdc_resp-reg_receiver"/>
</dbReference>
<dbReference type="Pfam" id="PF00072">
    <property type="entry name" value="Response_reg"/>
    <property type="match status" value="1"/>
</dbReference>
<feature type="compositionally biased region" description="Polar residues" evidence="4">
    <location>
        <begin position="14"/>
        <end position="25"/>
    </location>
</feature>
<feature type="compositionally biased region" description="Polar residues" evidence="4">
    <location>
        <begin position="811"/>
        <end position="821"/>
    </location>
</feature>
<feature type="transmembrane region" description="Helical" evidence="5">
    <location>
        <begin position="229"/>
        <end position="249"/>
    </location>
</feature>
<dbReference type="GO" id="GO:0000156">
    <property type="term" value="F:phosphorelay response regulator activity"/>
    <property type="evidence" value="ECO:0007669"/>
    <property type="project" value="UniProtKB-ARBA"/>
</dbReference>
<feature type="region of interest" description="Disordered" evidence="4">
    <location>
        <begin position="1306"/>
        <end position="1357"/>
    </location>
</feature>
<keyword evidence="5" id="KW-0812">Transmembrane</keyword>
<dbReference type="CDD" id="cd17546">
    <property type="entry name" value="REC_hyHK_CKI1_RcsC-like"/>
    <property type="match status" value="1"/>
</dbReference>
<reference evidence="7 8" key="1">
    <citation type="submission" date="2018-06" db="EMBL/GenBank/DDBJ databases">
        <title>Comparative genomics reveals the genomic features of Rhizophagus irregularis, R. cerebriforme, R. diaphanum and Gigaspora rosea, and their symbiotic lifestyle signature.</title>
        <authorList>
            <person name="Morin E."/>
            <person name="San Clemente H."/>
            <person name="Chen E.C.H."/>
            <person name="De La Providencia I."/>
            <person name="Hainaut M."/>
            <person name="Kuo A."/>
            <person name="Kohler A."/>
            <person name="Murat C."/>
            <person name="Tang N."/>
            <person name="Roy S."/>
            <person name="Loubradou J."/>
            <person name="Henrissat B."/>
            <person name="Grigoriev I.V."/>
            <person name="Corradi N."/>
            <person name="Roux C."/>
            <person name="Martin F.M."/>
        </authorList>
    </citation>
    <scope>NUCLEOTIDE SEQUENCE [LARGE SCALE GENOMIC DNA]</scope>
    <source>
        <strain evidence="7 8">DAOM 227022</strain>
    </source>
</reference>
<feature type="compositionally biased region" description="Low complexity" evidence="4">
    <location>
        <begin position="918"/>
        <end position="928"/>
    </location>
</feature>
<evidence type="ECO:0000313" key="7">
    <source>
        <dbReference type="EMBL" id="RIA97246.1"/>
    </source>
</evidence>
<comment type="caution">
    <text evidence="7">The sequence shown here is derived from an EMBL/GenBank/DDBJ whole genome shotgun (WGS) entry which is preliminary data.</text>
</comment>
<feature type="region of interest" description="Disordered" evidence="4">
    <location>
        <begin position="764"/>
        <end position="794"/>
    </location>
</feature>
<gene>
    <name evidence="7" type="ORF">C1645_801922</name>
</gene>
<feature type="region of interest" description="Disordered" evidence="4">
    <location>
        <begin position="1"/>
        <end position="60"/>
    </location>
</feature>
<feature type="modified residue" description="4-aspartylphosphate" evidence="3">
    <location>
        <position position="1003"/>
    </location>
</feature>
<keyword evidence="5" id="KW-1133">Transmembrane helix</keyword>
<evidence type="ECO:0000256" key="3">
    <source>
        <dbReference type="PROSITE-ProRule" id="PRU00169"/>
    </source>
</evidence>
<evidence type="ECO:0000256" key="2">
    <source>
        <dbReference type="ARBA" id="ARBA00023012"/>
    </source>
</evidence>
<dbReference type="PANTHER" id="PTHR45339">
    <property type="entry name" value="HYBRID SIGNAL TRANSDUCTION HISTIDINE KINASE J"/>
    <property type="match status" value="1"/>
</dbReference>
<dbReference type="EMBL" id="QKYT01000032">
    <property type="protein sequence ID" value="RIA97246.1"/>
    <property type="molecule type" value="Genomic_DNA"/>
</dbReference>
<feature type="region of interest" description="Disordered" evidence="4">
    <location>
        <begin position="811"/>
        <end position="947"/>
    </location>
</feature>
<feature type="compositionally biased region" description="Basic and acidic residues" evidence="4">
    <location>
        <begin position="1154"/>
        <end position="1163"/>
    </location>
</feature>
<organism evidence="7 8">
    <name type="scientific">Glomus cerebriforme</name>
    <dbReference type="NCBI Taxonomy" id="658196"/>
    <lineage>
        <taxon>Eukaryota</taxon>
        <taxon>Fungi</taxon>
        <taxon>Fungi incertae sedis</taxon>
        <taxon>Mucoromycota</taxon>
        <taxon>Glomeromycotina</taxon>
        <taxon>Glomeromycetes</taxon>
        <taxon>Glomerales</taxon>
        <taxon>Glomeraceae</taxon>
        <taxon>Glomus</taxon>
    </lineage>
</organism>
<feature type="region of interest" description="Disordered" evidence="4">
    <location>
        <begin position="1133"/>
        <end position="1277"/>
    </location>
</feature>
<dbReference type="OrthoDB" id="21225at2759"/>
<feature type="compositionally biased region" description="Polar residues" evidence="4">
    <location>
        <begin position="1199"/>
        <end position="1219"/>
    </location>
</feature>
<evidence type="ECO:0000313" key="8">
    <source>
        <dbReference type="Proteomes" id="UP000265703"/>
    </source>
</evidence>
<feature type="compositionally biased region" description="Low complexity" evidence="4">
    <location>
        <begin position="1183"/>
        <end position="1198"/>
    </location>
</feature>